<dbReference type="InterPro" id="IPR013385">
    <property type="entry name" value="T3SS_SpaO/YscQ/SpaO"/>
</dbReference>
<dbReference type="PANTHER" id="PTHR30034">
    <property type="entry name" value="FLAGELLAR MOTOR SWITCH PROTEIN FLIM"/>
    <property type="match status" value="1"/>
</dbReference>
<dbReference type="GO" id="GO:0030254">
    <property type="term" value="P:protein secretion by the type III secretion system"/>
    <property type="evidence" value="ECO:0007669"/>
    <property type="project" value="InterPro"/>
</dbReference>
<dbReference type="PRINTS" id="PR01339">
    <property type="entry name" value="TYPE3OMOPROT"/>
</dbReference>
<protein>
    <submittedName>
        <fullName evidence="4">Type III secretion system apparatus protein YscQ/HrcQ</fullName>
    </submittedName>
</protein>
<accession>A0A6S6T9R6</accession>
<dbReference type="InterPro" id="IPR003283">
    <property type="entry name" value="T3SS_OMP_SpaO"/>
</dbReference>
<dbReference type="AlphaFoldDB" id="A0A6S6T9R6"/>
<gene>
    <name evidence="4" type="ORF">HELGO_WM16452</name>
</gene>
<dbReference type="PANTHER" id="PTHR30034:SF6">
    <property type="entry name" value="YOP PROTEINS TRANSLOCATION PROTEIN Q"/>
    <property type="match status" value="1"/>
</dbReference>
<dbReference type="GO" id="GO:0050918">
    <property type="term" value="P:positive chemotaxis"/>
    <property type="evidence" value="ECO:0007669"/>
    <property type="project" value="TreeGrafter"/>
</dbReference>
<evidence type="ECO:0000313" key="4">
    <source>
        <dbReference type="EMBL" id="CAA6815784.1"/>
    </source>
</evidence>
<dbReference type="Pfam" id="PF01052">
    <property type="entry name" value="FliMN_C"/>
    <property type="match status" value="1"/>
</dbReference>
<proteinExistence type="inferred from homology"/>
<reference evidence="4" key="1">
    <citation type="submission" date="2020-01" db="EMBL/GenBank/DDBJ databases">
        <authorList>
            <person name="Meier V. D."/>
            <person name="Meier V D."/>
        </authorList>
    </citation>
    <scope>NUCLEOTIDE SEQUENCE</scope>
    <source>
        <strain evidence="4">HLG_WM_MAG_07</strain>
    </source>
</reference>
<dbReference type="InterPro" id="IPR001543">
    <property type="entry name" value="FliN-like_C"/>
</dbReference>
<dbReference type="InterPro" id="IPR036429">
    <property type="entry name" value="SpoA-like_sf"/>
</dbReference>
<evidence type="ECO:0000259" key="3">
    <source>
        <dbReference type="Pfam" id="PF01052"/>
    </source>
</evidence>
<evidence type="ECO:0000256" key="1">
    <source>
        <dbReference type="ARBA" id="ARBA00009226"/>
    </source>
</evidence>
<name>A0A6S6T9R6_9GAMM</name>
<organism evidence="4">
    <name type="scientific">uncultured Thiotrichaceae bacterium</name>
    <dbReference type="NCBI Taxonomy" id="298394"/>
    <lineage>
        <taxon>Bacteria</taxon>
        <taxon>Pseudomonadati</taxon>
        <taxon>Pseudomonadota</taxon>
        <taxon>Gammaproteobacteria</taxon>
        <taxon>Thiotrichales</taxon>
        <taxon>Thiotrichaceae</taxon>
        <taxon>environmental samples</taxon>
    </lineage>
</organism>
<comment type="similarity">
    <text evidence="1">Belongs to the FliN/MopA/SpaO family.</text>
</comment>
<dbReference type="SUPFAM" id="SSF101801">
    <property type="entry name" value="Surface presentation of antigens (SPOA)"/>
    <property type="match status" value="1"/>
</dbReference>
<dbReference type="Gene3D" id="2.30.330.10">
    <property type="entry name" value="SpoA-like"/>
    <property type="match status" value="1"/>
</dbReference>
<dbReference type="EMBL" id="CACVAY010000072">
    <property type="protein sequence ID" value="CAA6815784.1"/>
    <property type="molecule type" value="Genomic_DNA"/>
</dbReference>
<dbReference type="NCBIfam" id="TIGR02551">
    <property type="entry name" value="SpaO_YscQ"/>
    <property type="match status" value="1"/>
</dbReference>
<dbReference type="GO" id="GO:0071978">
    <property type="term" value="P:bacterial-type flagellum-dependent swarming motility"/>
    <property type="evidence" value="ECO:0007669"/>
    <property type="project" value="TreeGrafter"/>
</dbReference>
<keyword evidence="2" id="KW-0843">Virulence</keyword>
<evidence type="ECO:0000256" key="2">
    <source>
        <dbReference type="ARBA" id="ARBA00023026"/>
    </source>
</evidence>
<sequence length="343" mass="38443">MNLPLTEETLIRRLAIPKVREAMLDWQNMLSRKQNNLAFSLHGDHSYSASILPLSDASKKCAVGVLIELDGVPAPLWFSSWPMPEKIKSLSGGKDITQLPADLRSELLEIALKPLINLLVLKTNVNVRIINFLSLKPSRIHGYSVAFRIVEQQSNHTIEALLVMHEKLTPVFKGLLGYWPMRQVEFWQHLNMPVAIEIASSELVASQLSTLGVSDIILVDDSSTVQTTSLKLRLRSGDYFSAKLLPENIVFDTGLIQMNENDYNNDESSIEDIPVKLSFDLGEIELPFHQLKTITEGYTVQLDKPLPRAVTIRSHNKVIGLGDLVDIDGKIGVRVSRLFESQQ</sequence>
<feature type="domain" description="Flagellar motor switch protein FliN-like C-terminal" evidence="3">
    <location>
        <begin position="269"/>
        <end position="338"/>
    </location>
</feature>